<sequence>MVKFPWSAPSLEDELINLRLTSKQMQRASKKCEKNEKEAVTKLKKVRGDSAIVALSQESETRFETRINRTWTGNKTGESRGSKDICPRCDKRKEPGEARHLRINNIKSN</sequence>
<organism evidence="2 3">
    <name type="scientific">Thalassiosira oceanica</name>
    <name type="common">Marine diatom</name>
    <dbReference type="NCBI Taxonomy" id="159749"/>
    <lineage>
        <taxon>Eukaryota</taxon>
        <taxon>Sar</taxon>
        <taxon>Stramenopiles</taxon>
        <taxon>Ochrophyta</taxon>
        <taxon>Bacillariophyta</taxon>
        <taxon>Coscinodiscophyceae</taxon>
        <taxon>Thalassiosirophycidae</taxon>
        <taxon>Thalassiosirales</taxon>
        <taxon>Thalassiosiraceae</taxon>
        <taxon>Thalassiosira</taxon>
    </lineage>
</organism>
<accession>K0RAK2</accession>
<evidence type="ECO:0000313" key="3">
    <source>
        <dbReference type="Proteomes" id="UP000266841"/>
    </source>
</evidence>
<evidence type="ECO:0000256" key="1">
    <source>
        <dbReference type="SAM" id="MobiDB-lite"/>
    </source>
</evidence>
<comment type="caution">
    <text evidence="2">The sequence shown here is derived from an EMBL/GenBank/DDBJ whole genome shotgun (WGS) entry which is preliminary data.</text>
</comment>
<dbReference type="OrthoDB" id="10266568at2759"/>
<dbReference type="AlphaFoldDB" id="K0RAK2"/>
<evidence type="ECO:0000313" key="2">
    <source>
        <dbReference type="EMBL" id="EJK46086.1"/>
    </source>
</evidence>
<keyword evidence="3" id="KW-1185">Reference proteome</keyword>
<proteinExistence type="predicted"/>
<dbReference type="EMBL" id="AGNL01048001">
    <property type="protein sequence ID" value="EJK46086.1"/>
    <property type="molecule type" value="Genomic_DNA"/>
</dbReference>
<feature type="compositionally biased region" description="Basic and acidic residues" evidence="1">
    <location>
        <begin position="77"/>
        <end position="100"/>
    </location>
</feature>
<feature type="region of interest" description="Disordered" evidence="1">
    <location>
        <begin position="72"/>
        <end position="109"/>
    </location>
</feature>
<name>K0RAK2_THAOC</name>
<protein>
    <submittedName>
        <fullName evidence="2">Uncharacterized protein</fullName>
    </submittedName>
</protein>
<dbReference type="Proteomes" id="UP000266841">
    <property type="component" value="Unassembled WGS sequence"/>
</dbReference>
<reference evidence="2 3" key="1">
    <citation type="journal article" date="2012" name="Genome Biol.">
        <title>Genome and low-iron response of an oceanic diatom adapted to chronic iron limitation.</title>
        <authorList>
            <person name="Lommer M."/>
            <person name="Specht M."/>
            <person name="Roy A.S."/>
            <person name="Kraemer L."/>
            <person name="Andreson R."/>
            <person name="Gutowska M.A."/>
            <person name="Wolf J."/>
            <person name="Bergner S.V."/>
            <person name="Schilhabel M.B."/>
            <person name="Klostermeier U.C."/>
            <person name="Beiko R.G."/>
            <person name="Rosenstiel P."/>
            <person name="Hippler M."/>
            <person name="Laroche J."/>
        </authorList>
    </citation>
    <scope>NUCLEOTIDE SEQUENCE [LARGE SCALE GENOMIC DNA]</scope>
    <source>
        <strain evidence="2 3">CCMP1005</strain>
    </source>
</reference>
<gene>
    <name evidence="2" type="ORF">THAOC_35262</name>
</gene>